<organism evidence="2 3">
    <name type="scientific">Roseateles toxinivorans</name>
    <dbReference type="NCBI Taxonomy" id="270368"/>
    <lineage>
        <taxon>Bacteria</taxon>
        <taxon>Pseudomonadati</taxon>
        <taxon>Pseudomonadota</taxon>
        <taxon>Betaproteobacteria</taxon>
        <taxon>Burkholderiales</taxon>
        <taxon>Sphaerotilaceae</taxon>
        <taxon>Roseateles</taxon>
    </lineage>
</organism>
<dbReference type="RefSeq" id="WP_133703887.1">
    <property type="nucleotide sequence ID" value="NZ_SNXS01000015.1"/>
</dbReference>
<dbReference type="PROSITE" id="PS50943">
    <property type="entry name" value="HTH_CROC1"/>
    <property type="match status" value="1"/>
</dbReference>
<feature type="domain" description="HTH cro/C1-type" evidence="1">
    <location>
        <begin position="242"/>
        <end position="295"/>
    </location>
</feature>
<dbReference type="InterPro" id="IPR016181">
    <property type="entry name" value="Acyl_CoA_acyltransferase"/>
</dbReference>
<protein>
    <submittedName>
        <fullName evidence="2">Acetyltransferase (GNAT) family protein</fullName>
    </submittedName>
</protein>
<evidence type="ECO:0000313" key="2">
    <source>
        <dbReference type="EMBL" id="TDP60647.1"/>
    </source>
</evidence>
<dbReference type="SUPFAM" id="SSF55729">
    <property type="entry name" value="Acyl-CoA N-acyltransferases (Nat)"/>
    <property type="match status" value="1"/>
</dbReference>
<proteinExistence type="predicted"/>
<comment type="caution">
    <text evidence="2">The sequence shown here is derived from an EMBL/GenBank/DDBJ whole genome shotgun (WGS) entry which is preliminary data.</text>
</comment>
<dbReference type="SUPFAM" id="SSF47413">
    <property type="entry name" value="lambda repressor-like DNA-binding domains"/>
    <property type="match status" value="1"/>
</dbReference>
<keyword evidence="2" id="KW-0808">Transferase</keyword>
<dbReference type="OrthoDB" id="6637137at2"/>
<dbReference type="Proteomes" id="UP000295361">
    <property type="component" value="Unassembled WGS sequence"/>
</dbReference>
<dbReference type="CDD" id="cd00093">
    <property type="entry name" value="HTH_XRE"/>
    <property type="match status" value="1"/>
</dbReference>
<dbReference type="GO" id="GO:0003677">
    <property type="term" value="F:DNA binding"/>
    <property type="evidence" value="ECO:0007669"/>
    <property type="project" value="InterPro"/>
</dbReference>
<sequence length="505" mass="56557">MTERSKKTFKEVIADRLGRWSFDAPSPFATGAVSEVRYRDTKTLTLRLAATDLSTKVESNSYLVSDSDIQRFITAANALNVSFGALGFNNSLFPADQIQAWIDEEIVLILVQTESNKTESKPIAFIKVTQATDRPHVVEIGPVLVPDLERKRGFGQAIFNNVAQLLALSLKGCRIYARVSPSNQLAIELFDDLKRFKAITEEECFDDVEALPEYCVTNINDFKWYIWESLGRSRGVTFGDVFKGLREVRRLTQQIVAQRAEMTREALNQIEHGVTPSPENIPRLLEALSSSLGIDTYAKTKLLYSVCGYELPPDLIFSGVLESQPSNRGIGPESRWSVSDRPLEFTSESEFASSIAAISQGFQRFFFVPRNGLLASYGGMLIRKILEETDSLGLTERQHRDLLTNVRLFVAPSTTCRMRLNVLGADYKEGILRRPRGISMIGPNDERIDLDASLTQSIFEDISDAIRPALNLPPSHNKRLDLQDGFAMIPLAEVHPELIARLYGK</sequence>
<name>A0A4R6QEJ1_9BURK</name>
<dbReference type="InterPro" id="IPR001387">
    <property type="entry name" value="Cro/C1-type_HTH"/>
</dbReference>
<dbReference type="EMBL" id="SNXS01000015">
    <property type="protein sequence ID" value="TDP60647.1"/>
    <property type="molecule type" value="Genomic_DNA"/>
</dbReference>
<evidence type="ECO:0000259" key="1">
    <source>
        <dbReference type="PROSITE" id="PS50943"/>
    </source>
</evidence>
<dbReference type="Pfam" id="PF01381">
    <property type="entry name" value="HTH_3"/>
    <property type="match status" value="1"/>
</dbReference>
<dbReference type="Gene3D" id="3.40.630.30">
    <property type="match status" value="1"/>
</dbReference>
<gene>
    <name evidence="2" type="ORF">DES47_11569</name>
</gene>
<dbReference type="InterPro" id="IPR010982">
    <property type="entry name" value="Lambda_DNA-bd_dom_sf"/>
</dbReference>
<dbReference type="Pfam" id="PF00583">
    <property type="entry name" value="Acetyltransf_1"/>
    <property type="match status" value="1"/>
</dbReference>
<dbReference type="InParanoid" id="A0A4R6QEJ1"/>
<keyword evidence="3" id="KW-1185">Reference proteome</keyword>
<dbReference type="Gene3D" id="1.10.260.40">
    <property type="entry name" value="lambda repressor-like DNA-binding domains"/>
    <property type="match status" value="1"/>
</dbReference>
<accession>A0A4R6QEJ1</accession>
<reference evidence="2 3" key="1">
    <citation type="submission" date="2019-03" db="EMBL/GenBank/DDBJ databases">
        <title>Genomic Encyclopedia of Type Strains, Phase IV (KMG-IV): sequencing the most valuable type-strain genomes for metagenomic binning, comparative biology and taxonomic classification.</title>
        <authorList>
            <person name="Goeker M."/>
        </authorList>
    </citation>
    <scope>NUCLEOTIDE SEQUENCE [LARGE SCALE GENOMIC DNA]</scope>
    <source>
        <strain evidence="2 3">DSM 16998</strain>
    </source>
</reference>
<dbReference type="InterPro" id="IPR000182">
    <property type="entry name" value="GNAT_dom"/>
</dbReference>
<dbReference type="AlphaFoldDB" id="A0A4R6QEJ1"/>
<evidence type="ECO:0000313" key="3">
    <source>
        <dbReference type="Proteomes" id="UP000295361"/>
    </source>
</evidence>
<dbReference type="GO" id="GO:0016747">
    <property type="term" value="F:acyltransferase activity, transferring groups other than amino-acyl groups"/>
    <property type="evidence" value="ECO:0007669"/>
    <property type="project" value="InterPro"/>
</dbReference>